<reference evidence="1 2" key="1">
    <citation type="journal article" date="2013" name="PLoS Genet.">
        <title>The genome and development-dependent transcriptomes of Pyronema confluens: a window into fungal evolution.</title>
        <authorList>
            <person name="Traeger S."/>
            <person name="Altegoer F."/>
            <person name="Freitag M."/>
            <person name="Gabaldon T."/>
            <person name="Kempken F."/>
            <person name="Kumar A."/>
            <person name="Marcet-Houben M."/>
            <person name="Poggeler S."/>
            <person name="Stajich J.E."/>
            <person name="Nowrousian M."/>
        </authorList>
    </citation>
    <scope>NUCLEOTIDE SEQUENCE [LARGE SCALE GENOMIC DNA]</scope>
    <source>
        <strain evidence="2">CBS 100304</strain>
        <tissue evidence="1">Vegetative mycelium</tissue>
    </source>
</reference>
<dbReference type="Proteomes" id="UP000018144">
    <property type="component" value="Unassembled WGS sequence"/>
</dbReference>
<protein>
    <submittedName>
        <fullName evidence="1">Uncharacterized protein</fullName>
    </submittedName>
</protein>
<organism evidence="1 2">
    <name type="scientific">Pyronema omphalodes (strain CBS 100304)</name>
    <name type="common">Pyronema confluens</name>
    <dbReference type="NCBI Taxonomy" id="1076935"/>
    <lineage>
        <taxon>Eukaryota</taxon>
        <taxon>Fungi</taxon>
        <taxon>Dikarya</taxon>
        <taxon>Ascomycota</taxon>
        <taxon>Pezizomycotina</taxon>
        <taxon>Pezizomycetes</taxon>
        <taxon>Pezizales</taxon>
        <taxon>Pyronemataceae</taxon>
        <taxon>Pyronema</taxon>
    </lineage>
</organism>
<proteinExistence type="predicted"/>
<accession>U4KYB5</accession>
<name>U4KYB5_PYROM</name>
<keyword evidence="2" id="KW-1185">Reference proteome</keyword>
<dbReference type="AlphaFoldDB" id="U4KYB5"/>
<evidence type="ECO:0000313" key="2">
    <source>
        <dbReference type="Proteomes" id="UP000018144"/>
    </source>
</evidence>
<gene>
    <name evidence="1" type="ORF">PCON_06112</name>
</gene>
<evidence type="ECO:0000313" key="1">
    <source>
        <dbReference type="EMBL" id="CCX06525.1"/>
    </source>
</evidence>
<sequence length="66" mass="7618">MDGKMATGNGIHINCSLPHHHNLGLHSIVMADECVNLRLEVFPRESSTALRYGYRRFRYLQATMRM</sequence>
<dbReference type="EMBL" id="HF935294">
    <property type="protein sequence ID" value="CCX06525.1"/>
    <property type="molecule type" value="Genomic_DNA"/>
</dbReference>